<dbReference type="GO" id="GO:0004452">
    <property type="term" value="F:isopentenyl-diphosphate delta-isomerase activity"/>
    <property type="evidence" value="ECO:0007669"/>
    <property type="project" value="UniProtKB-EC"/>
</dbReference>
<dbReference type="PROSITE" id="PS51462">
    <property type="entry name" value="NUDIX"/>
    <property type="match status" value="1"/>
</dbReference>
<sequence>MELLDIVDENGKPTGETVERKTAHSEGIRHRTAHVWIVRKSDEGAEVLLQKRAMNKDSFPGRYDTSSAGHIQAGDEPEESAIRELHEELGIKASVDDLQFVDTFVIQYEKEFYGKMFKDSEIAFVYVYTKPVNIDELTLQKEELDGVEWFNLEYVYEECRKHNQKFCAPVGGLEIVRRFVRGTGL</sequence>
<accession>A0A174YP42</accession>
<evidence type="ECO:0000313" key="7">
    <source>
        <dbReference type="Proteomes" id="UP000095621"/>
    </source>
</evidence>
<reference evidence="4 10" key="3">
    <citation type="journal article" date="2019" name="Nat. Med.">
        <title>A library of human gut bacterial isolates paired with longitudinal multiomics data enables mechanistic microbiome research.</title>
        <authorList>
            <person name="Poyet M."/>
            <person name="Groussin M."/>
            <person name="Gibbons S.M."/>
            <person name="Avila-Pacheco J."/>
            <person name="Jiang X."/>
            <person name="Kearney S.M."/>
            <person name="Perrotta A.R."/>
            <person name="Berdy B."/>
            <person name="Zhao S."/>
            <person name="Lieberman T.D."/>
            <person name="Swanson P.K."/>
            <person name="Smith M."/>
            <person name="Roesemann S."/>
            <person name="Alexander J.E."/>
            <person name="Rich S.A."/>
            <person name="Livny J."/>
            <person name="Vlamakis H."/>
            <person name="Clish C."/>
            <person name="Bullock K."/>
            <person name="Deik A."/>
            <person name="Scott J."/>
            <person name="Pierce K.A."/>
            <person name="Xavier R.J."/>
            <person name="Alm E.J."/>
        </authorList>
    </citation>
    <scope>NUCLEOTIDE SEQUENCE [LARGE SCALE GENOMIC DNA]</scope>
    <source>
        <strain evidence="4 10">BIOML-A1</strain>
    </source>
</reference>
<dbReference type="EMBL" id="CZBU01000001">
    <property type="protein sequence ID" value="CUQ75257.1"/>
    <property type="molecule type" value="Genomic_DNA"/>
</dbReference>
<evidence type="ECO:0000256" key="1">
    <source>
        <dbReference type="SAM" id="MobiDB-lite"/>
    </source>
</evidence>
<evidence type="ECO:0000313" key="6">
    <source>
        <dbReference type="EMBL" id="RHL70431.1"/>
    </source>
</evidence>
<dbReference type="EMBL" id="QSIS01000002">
    <property type="protein sequence ID" value="RHD10613.1"/>
    <property type="molecule type" value="Genomic_DNA"/>
</dbReference>
<reference evidence="3 7" key="1">
    <citation type="submission" date="2015-09" db="EMBL/GenBank/DDBJ databases">
        <authorList>
            <consortium name="Pathogen Informatics"/>
        </authorList>
    </citation>
    <scope>NUCLEOTIDE SEQUENCE [LARGE SCALE GENOMIC DNA]</scope>
    <source>
        <strain evidence="3 7">2789STDY5834875</strain>
    </source>
</reference>
<dbReference type="PANTHER" id="PTHR10885:SF20">
    <property type="entry name" value="NUDIX HYDROLASE DOMAIN-CONTAINING PROTEIN"/>
    <property type="match status" value="1"/>
</dbReference>
<dbReference type="AlphaFoldDB" id="A0A174YP42"/>
<dbReference type="Pfam" id="PF00293">
    <property type="entry name" value="NUDIX"/>
    <property type="match status" value="1"/>
</dbReference>
<evidence type="ECO:0000313" key="5">
    <source>
        <dbReference type="EMBL" id="RHD10613.1"/>
    </source>
</evidence>
<dbReference type="Proteomes" id="UP000095621">
    <property type="component" value="Unassembled WGS sequence"/>
</dbReference>
<dbReference type="OrthoDB" id="9804563at2"/>
<evidence type="ECO:0000313" key="4">
    <source>
        <dbReference type="EMBL" id="MSC56826.1"/>
    </source>
</evidence>
<dbReference type="EC" id="5.3.3.2" evidence="3"/>
<dbReference type="SUPFAM" id="SSF55811">
    <property type="entry name" value="Nudix"/>
    <property type="match status" value="1"/>
</dbReference>
<evidence type="ECO:0000313" key="3">
    <source>
        <dbReference type="EMBL" id="CUQ75257.1"/>
    </source>
</evidence>
<dbReference type="CDD" id="cd04692">
    <property type="entry name" value="NUDIX_Hydrolase"/>
    <property type="match status" value="1"/>
</dbReference>
<evidence type="ECO:0000313" key="10">
    <source>
        <dbReference type="Proteomes" id="UP000481964"/>
    </source>
</evidence>
<dbReference type="Proteomes" id="UP000481964">
    <property type="component" value="Unassembled WGS sequence"/>
</dbReference>
<dbReference type="GO" id="GO:0009240">
    <property type="term" value="P:isopentenyl diphosphate biosynthetic process"/>
    <property type="evidence" value="ECO:0007669"/>
    <property type="project" value="TreeGrafter"/>
</dbReference>
<evidence type="ECO:0000259" key="2">
    <source>
        <dbReference type="PROSITE" id="PS51462"/>
    </source>
</evidence>
<dbReference type="PANTHER" id="PTHR10885">
    <property type="entry name" value="ISOPENTENYL-DIPHOSPHATE DELTA-ISOMERASE"/>
    <property type="match status" value="1"/>
</dbReference>
<dbReference type="RefSeq" id="WP_041688950.1">
    <property type="nucleotide sequence ID" value="NZ_CP085937.1"/>
</dbReference>
<evidence type="ECO:0000313" key="9">
    <source>
        <dbReference type="Proteomes" id="UP000285201"/>
    </source>
</evidence>
<name>A0A174YP42_9FIRM</name>
<protein>
    <submittedName>
        <fullName evidence="3">Isopentenyl-diphosphate Delta-isomerase</fullName>
        <ecNumber evidence="3">5.3.3.2</ecNumber>
    </submittedName>
    <submittedName>
        <fullName evidence="4">NUDIX domain-containing protein</fullName>
    </submittedName>
</protein>
<dbReference type="EMBL" id="QROY01000003">
    <property type="protein sequence ID" value="RHL70431.1"/>
    <property type="molecule type" value="Genomic_DNA"/>
</dbReference>
<feature type="domain" description="Nudix hydrolase" evidence="2">
    <location>
        <begin position="28"/>
        <end position="172"/>
    </location>
</feature>
<dbReference type="Proteomes" id="UP000285201">
    <property type="component" value="Unassembled WGS sequence"/>
</dbReference>
<evidence type="ECO:0000313" key="8">
    <source>
        <dbReference type="Proteomes" id="UP000284794"/>
    </source>
</evidence>
<gene>
    <name evidence="3" type="primary">idi</name>
    <name evidence="6" type="ORF">DW007_05325</name>
    <name evidence="5" type="ORF">DW811_02875</name>
    <name evidence="3" type="ORF">ERS852490_00411</name>
    <name evidence="4" type="ORF">GKE48_05075</name>
</gene>
<reference evidence="8 9" key="2">
    <citation type="submission" date="2018-08" db="EMBL/GenBank/DDBJ databases">
        <title>A genome reference for cultivated species of the human gut microbiota.</title>
        <authorList>
            <person name="Zou Y."/>
            <person name="Xue W."/>
            <person name="Luo G."/>
        </authorList>
    </citation>
    <scope>NUCLEOTIDE SEQUENCE [LARGE SCALE GENOMIC DNA]</scope>
    <source>
        <strain evidence="6 9">AF36-7BH</strain>
        <strain evidence="5 8">AM32-2AC</strain>
    </source>
</reference>
<dbReference type="InterPro" id="IPR000086">
    <property type="entry name" value="NUDIX_hydrolase_dom"/>
</dbReference>
<dbReference type="GO" id="GO:0005737">
    <property type="term" value="C:cytoplasm"/>
    <property type="evidence" value="ECO:0007669"/>
    <property type="project" value="TreeGrafter"/>
</dbReference>
<proteinExistence type="predicted"/>
<dbReference type="EMBL" id="WKRD01000003">
    <property type="protein sequence ID" value="MSC56826.1"/>
    <property type="molecule type" value="Genomic_DNA"/>
</dbReference>
<feature type="region of interest" description="Disordered" evidence="1">
    <location>
        <begin position="1"/>
        <end position="24"/>
    </location>
</feature>
<organism evidence="3 7">
    <name type="scientific">Lachnospira eligens</name>
    <dbReference type="NCBI Taxonomy" id="39485"/>
    <lineage>
        <taxon>Bacteria</taxon>
        <taxon>Bacillati</taxon>
        <taxon>Bacillota</taxon>
        <taxon>Clostridia</taxon>
        <taxon>Lachnospirales</taxon>
        <taxon>Lachnospiraceae</taxon>
        <taxon>Lachnospira</taxon>
    </lineage>
</organism>
<dbReference type="InterPro" id="IPR015797">
    <property type="entry name" value="NUDIX_hydrolase-like_dom_sf"/>
</dbReference>
<keyword evidence="3" id="KW-0413">Isomerase</keyword>
<dbReference type="GeneID" id="41357170"/>
<dbReference type="Proteomes" id="UP000284794">
    <property type="component" value="Unassembled WGS sequence"/>
</dbReference>
<dbReference type="Gene3D" id="3.90.79.10">
    <property type="entry name" value="Nucleoside Triphosphate Pyrophosphohydrolase"/>
    <property type="match status" value="1"/>
</dbReference>